<evidence type="ECO:0000259" key="1">
    <source>
        <dbReference type="PROSITE" id="PS51671"/>
    </source>
</evidence>
<dbReference type="PANTHER" id="PTHR34875">
    <property type="entry name" value="UPF0237 PROTEIN MJ1558"/>
    <property type="match status" value="1"/>
</dbReference>
<dbReference type="PROSITE" id="PS51671">
    <property type="entry name" value="ACT"/>
    <property type="match status" value="1"/>
</dbReference>
<dbReference type="CDD" id="cd04873">
    <property type="entry name" value="ACT_UUR-ACR-like"/>
    <property type="match status" value="1"/>
</dbReference>
<reference evidence="2" key="1">
    <citation type="submission" date="2018-06" db="EMBL/GenBank/DDBJ databases">
        <authorList>
            <person name="Zhirakovskaya E."/>
        </authorList>
    </citation>
    <scope>NUCLEOTIDE SEQUENCE</scope>
</reference>
<dbReference type="Pfam" id="PF01842">
    <property type="entry name" value="ACT"/>
    <property type="match status" value="1"/>
</dbReference>
<organism evidence="2">
    <name type="scientific">hydrothermal vent metagenome</name>
    <dbReference type="NCBI Taxonomy" id="652676"/>
    <lineage>
        <taxon>unclassified sequences</taxon>
        <taxon>metagenomes</taxon>
        <taxon>ecological metagenomes</taxon>
    </lineage>
</organism>
<name>A0A3B0ZWU9_9ZZZZ</name>
<dbReference type="EMBL" id="UOFU01000136">
    <property type="protein sequence ID" value="VAW97998.1"/>
    <property type="molecule type" value="Genomic_DNA"/>
</dbReference>
<protein>
    <submittedName>
        <fullName evidence="2">Glycine cleavage system transcriptional antiactivator GcvR</fullName>
    </submittedName>
</protein>
<dbReference type="InterPro" id="IPR002912">
    <property type="entry name" value="ACT_dom"/>
</dbReference>
<accession>A0A3B0ZWU9</accession>
<proteinExistence type="predicted"/>
<dbReference type="InterPro" id="IPR045865">
    <property type="entry name" value="ACT-like_dom_sf"/>
</dbReference>
<gene>
    <name evidence="2" type="ORF">MNBD_GAMMA20-302</name>
</gene>
<dbReference type="AlphaFoldDB" id="A0A3B0ZWU9"/>
<dbReference type="Pfam" id="PF13740">
    <property type="entry name" value="ACT_6"/>
    <property type="match status" value="1"/>
</dbReference>
<dbReference type="Gene3D" id="3.30.70.260">
    <property type="match status" value="2"/>
</dbReference>
<sequence>MNDHWYMLTLVGRDRSGIVARVSHALFEGGCQLGETSMIRLGGNFTIMMMVRFAGSTHALEQLVAGEAESLSLRLHVDRIEGGLHEHVEPDVRITVYGADRPGIVAQVTGALAEAGLDIFDLISDVGGTELAPIYILHIEGRALAGIPALASALEIVKGRGVDAQIAPIELMVG</sequence>
<dbReference type="PANTHER" id="PTHR34875:SF6">
    <property type="entry name" value="UPF0237 PROTEIN MJ1558"/>
    <property type="match status" value="1"/>
</dbReference>
<dbReference type="InterPro" id="IPR050990">
    <property type="entry name" value="UPF0237/GcvR_regulator"/>
</dbReference>
<feature type="domain" description="ACT" evidence="1">
    <location>
        <begin position="93"/>
        <end position="164"/>
    </location>
</feature>
<evidence type="ECO:0000313" key="2">
    <source>
        <dbReference type="EMBL" id="VAW97998.1"/>
    </source>
</evidence>
<dbReference type="SUPFAM" id="SSF55021">
    <property type="entry name" value="ACT-like"/>
    <property type="match status" value="2"/>
</dbReference>